<reference evidence="1" key="1">
    <citation type="submission" date="2024-09" db="EMBL/GenBank/DDBJ databases">
        <title>Black Yeasts Isolated from many extreme environments.</title>
        <authorList>
            <person name="Coleine C."/>
            <person name="Stajich J.E."/>
            <person name="Selbmann L."/>
        </authorList>
    </citation>
    <scope>NUCLEOTIDE SEQUENCE</scope>
    <source>
        <strain evidence="1">CCFEE 5737</strain>
    </source>
</reference>
<dbReference type="Proteomes" id="UP001186974">
    <property type="component" value="Unassembled WGS sequence"/>
</dbReference>
<proteinExistence type="predicted"/>
<name>A0ACC3D497_9PEZI</name>
<keyword evidence="2" id="KW-1185">Reference proteome</keyword>
<evidence type="ECO:0000313" key="2">
    <source>
        <dbReference type="Proteomes" id="UP001186974"/>
    </source>
</evidence>
<comment type="caution">
    <text evidence="1">The sequence shown here is derived from an EMBL/GenBank/DDBJ whole genome shotgun (WGS) entry which is preliminary data.</text>
</comment>
<protein>
    <submittedName>
        <fullName evidence="1">Uncharacterized protein</fullName>
    </submittedName>
</protein>
<organism evidence="1 2">
    <name type="scientific">Coniosporium uncinatum</name>
    <dbReference type="NCBI Taxonomy" id="93489"/>
    <lineage>
        <taxon>Eukaryota</taxon>
        <taxon>Fungi</taxon>
        <taxon>Dikarya</taxon>
        <taxon>Ascomycota</taxon>
        <taxon>Pezizomycotina</taxon>
        <taxon>Dothideomycetes</taxon>
        <taxon>Dothideomycetes incertae sedis</taxon>
        <taxon>Coniosporium</taxon>
    </lineage>
</organism>
<evidence type="ECO:0000313" key="1">
    <source>
        <dbReference type="EMBL" id="KAK3061493.1"/>
    </source>
</evidence>
<gene>
    <name evidence="1" type="ORF">LTS18_006079</name>
</gene>
<accession>A0ACC3D497</accession>
<sequence>MRNERRLTNINITLLWDYEITNPQNANRWMMASFIPLHNIPSVTITEDRFGVTNQLHGYEQSLKSGLTTTDTSDEFESLPQLIKFTRNLVEDDIIYKLAVHFWYARKACSERNVKKYVEHRRKLLLEWTEEVKARKEREGEVEEDLAALLAVDKASRARRRGRKRC</sequence>
<dbReference type="EMBL" id="JAWDJW010007807">
    <property type="protein sequence ID" value="KAK3061493.1"/>
    <property type="molecule type" value="Genomic_DNA"/>
</dbReference>